<dbReference type="SUPFAM" id="SSF141371">
    <property type="entry name" value="PilZ domain-like"/>
    <property type="match status" value="1"/>
</dbReference>
<evidence type="ECO:0000259" key="1">
    <source>
        <dbReference type="Pfam" id="PF07238"/>
    </source>
</evidence>
<dbReference type="EMBL" id="FRCZ01000002">
    <property type="protein sequence ID" value="SHM89020.1"/>
    <property type="molecule type" value="Genomic_DNA"/>
</dbReference>
<protein>
    <submittedName>
        <fullName evidence="2">PilZ domain-containing protein</fullName>
    </submittedName>
</protein>
<dbReference type="OrthoDB" id="2354159at2"/>
<accession>A0A1M7ME38</accession>
<sequence length="111" mass="13239">MHYKRNEAFRYQFKEKITAEITIDRLYTIEIILIDVSPKGMRFSSTKKIPIDSNICIEYKIVHEKLQINGFIVWQIDYGTFYQYGASLEDNKIYQKQLINELKKLAKTKPQ</sequence>
<dbReference type="STRING" id="1027249.SAMN05216179_1176"/>
<keyword evidence="3" id="KW-1185">Reference proteome</keyword>
<dbReference type="GO" id="GO:0035438">
    <property type="term" value="F:cyclic-di-GMP binding"/>
    <property type="evidence" value="ECO:0007669"/>
    <property type="project" value="InterPro"/>
</dbReference>
<dbReference type="RefSeq" id="WP_073200645.1">
    <property type="nucleotide sequence ID" value="NZ_FRCZ01000002.1"/>
</dbReference>
<dbReference type="Proteomes" id="UP000184184">
    <property type="component" value="Unassembled WGS sequence"/>
</dbReference>
<evidence type="ECO:0000313" key="3">
    <source>
        <dbReference type="Proteomes" id="UP000184184"/>
    </source>
</evidence>
<feature type="domain" description="PilZ" evidence="1">
    <location>
        <begin position="5"/>
        <end position="101"/>
    </location>
</feature>
<organism evidence="2 3">
    <name type="scientific">Gracilibacillus kekensis</name>
    <dbReference type="NCBI Taxonomy" id="1027249"/>
    <lineage>
        <taxon>Bacteria</taxon>
        <taxon>Bacillati</taxon>
        <taxon>Bacillota</taxon>
        <taxon>Bacilli</taxon>
        <taxon>Bacillales</taxon>
        <taxon>Bacillaceae</taxon>
        <taxon>Gracilibacillus</taxon>
    </lineage>
</organism>
<gene>
    <name evidence="2" type="ORF">SAMN05216179_1176</name>
</gene>
<proteinExistence type="predicted"/>
<dbReference type="AlphaFoldDB" id="A0A1M7ME38"/>
<dbReference type="InterPro" id="IPR009875">
    <property type="entry name" value="PilZ_domain"/>
</dbReference>
<reference evidence="2 3" key="1">
    <citation type="submission" date="2016-11" db="EMBL/GenBank/DDBJ databases">
        <authorList>
            <person name="Jaros S."/>
            <person name="Januszkiewicz K."/>
            <person name="Wedrychowicz H."/>
        </authorList>
    </citation>
    <scope>NUCLEOTIDE SEQUENCE [LARGE SCALE GENOMIC DNA]</scope>
    <source>
        <strain evidence="2 3">CGMCC 1.10681</strain>
    </source>
</reference>
<dbReference type="Pfam" id="PF07238">
    <property type="entry name" value="PilZ"/>
    <property type="match status" value="1"/>
</dbReference>
<name>A0A1M7ME38_9BACI</name>
<evidence type="ECO:0000313" key="2">
    <source>
        <dbReference type="EMBL" id="SHM89020.1"/>
    </source>
</evidence>